<keyword evidence="3" id="KW-0460">Magnesium</keyword>
<evidence type="ECO:0000256" key="6">
    <source>
        <dbReference type="NCBIfam" id="TIGR01928"/>
    </source>
</evidence>
<evidence type="ECO:0000313" key="9">
    <source>
        <dbReference type="EMBL" id="NMK98270.1"/>
    </source>
</evidence>
<dbReference type="SUPFAM" id="SSF54826">
    <property type="entry name" value="Enolase N-terminal domain-like"/>
    <property type="match status" value="1"/>
</dbReference>
<dbReference type="PANTHER" id="PTHR48073">
    <property type="entry name" value="O-SUCCINYLBENZOATE SYNTHASE-RELATED"/>
    <property type="match status" value="1"/>
</dbReference>
<dbReference type="SFLD" id="SFLDG00180">
    <property type="entry name" value="muconate_cycloisomerase"/>
    <property type="match status" value="1"/>
</dbReference>
<dbReference type="EMBL" id="JABBMI010000112">
    <property type="protein sequence ID" value="NMK55630.1"/>
    <property type="molecule type" value="Genomic_DNA"/>
</dbReference>
<feature type="domain" description="Enolase C-terminal" evidence="7">
    <location>
        <begin position="131"/>
        <end position="318"/>
    </location>
</feature>
<evidence type="ECO:0000313" key="10">
    <source>
        <dbReference type="Proteomes" id="UP000538955"/>
    </source>
</evidence>
<dbReference type="Pfam" id="PF13378">
    <property type="entry name" value="MR_MLE_C"/>
    <property type="match status" value="1"/>
</dbReference>
<dbReference type="EMBL" id="JABBLX010000034">
    <property type="protein sequence ID" value="NMK98270.1"/>
    <property type="molecule type" value="Genomic_DNA"/>
</dbReference>
<dbReference type="SFLD" id="SFLDS00001">
    <property type="entry name" value="Enolase"/>
    <property type="match status" value="1"/>
</dbReference>
<dbReference type="UniPathway" id="UPA00079"/>
<evidence type="ECO:0000256" key="3">
    <source>
        <dbReference type="ARBA" id="ARBA00022842"/>
    </source>
</evidence>
<dbReference type="InterPro" id="IPR029065">
    <property type="entry name" value="Enolase_C-like"/>
</dbReference>
<accession>A0A7X9WG37</accession>
<gene>
    <name evidence="9" type="primary">menC</name>
    <name evidence="9" type="ORF">HHM13_09220</name>
    <name evidence="8" type="ORF">HHM24_12990</name>
</gene>
<evidence type="ECO:0000259" key="7">
    <source>
        <dbReference type="Pfam" id="PF13378"/>
    </source>
</evidence>
<dbReference type="UniPathway" id="UPA01057">
    <property type="reaction ID" value="UER00165"/>
</dbReference>
<dbReference type="InterPro" id="IPR010197">
    <property type="entry name" value="OSBS/NAAAR"/>
</dbReference>
<protein>
    <recommendedName>
        <fullName evidence="5 6">o-succinylbenzoate synthase</fullName>
        <ecNumber evidence="5 6">4.2.1.113</ecNumber>
    </recommendedName>
</protein>
<evidence type="ECO:0000256" key="1">
    <source>
        <dbReference type="ARBA" id="ARBA00001968"/>
    </source>
</evidence>
<evidence type="ECO:0000256" key="5">
    <source>
        <dbReference type="ARBA" id="ARBA00029491"/>
    </source>
</evidence>
<evidence type="ECO:0000313" key="8">
    <source>
        <dbReference type="EMBL" id="NMK55630.1"/>
    </source>
</evidence>
<evidence type="ECO:0000256" key="4">
    <source>
        <dbReference type="ARBA" id="ARBA00023239"/>
    </source>
</evidence>
<keyword evidence="10" id="KW-1185">Reference proteome</keyword>
<dbReference type="Proteomes" id="UP000550736">
    <property type="component" value="Unassembled WGS sequence"/>
</dbReference>
<evidence type="ECO:0000256" key="2">
    <source>
        <dbReference type="ARBA" id="ARBA00022723"/>
    </source>
</evidence>
<comment type="cofactor">
    <cofactor evidence="1">
        <name>a divalent metal cation</name>
        <dbReference type="ChEBI" id="CHEBI:60240"/>
    </cofactor>
</comment>
<evidence type="ECO:0000313" key="11">
    <source>
        <dbReference type="Proteomes" id="UP000550736"/>
    </source>
</evidence>
<reference evidence="10 11" key="1">
    <citation type="submission" date="2020-04" db="EMBL/GenBank/DDBJ databases">
        <title>The Epidemiology and Molecular Characteristics of Linezolid-Resistant Staphylococcus capitis in Huashan Hospital, Shanghai.</title>
        <authorList>
            <person name="Ding L."/>
            <person name="Li P."/>
            <person name="Yang Y."/>
            <person name="Lin D."/>
            <person name="Xu X."/>
        </authorList>
    </citation>
    <scope>NUCLEOTIDE SEQUENCE [LARGE SCALE GENOMIC DNA]</scope>
    <source>
        <strain evidence="9 11">12-86</strain>
        <strain evidence="8 10">17-84</strain>
    </source>
</reference>
<dbReference type="GO" id="GO:0046872">
    <property type="term" value="F:metal ion binding"/>
    <property type="evidence" value="ECO:0007669"/>
    <property type="project" value="UniProtKB-KW"/>
</dbReference>
<name>A0A7X9WG37_STACP</name>
<sequence>MIIKAIHLYTYKQPFKSPIITPKVKLYERESLIVEILTRDNQSFYGECNAFTTNWYDDETIDIAVHTLNEWIPQLIDKEFNSFREWSVYLEQLEETPATRSAIVMAVYQMYHELSSFSVTYGATISGLTNEQLHKLYETQPRRVKLKWSSQLVEDINAIHQNDIHCDLALDANESLNVESFSKISEVNQANIIYIEEPFKSLENLNAMNVSEYPPIAIDEKATSIKDIVSIIEKFPIQLVVLKPYRLGGIDKVLEAIDILKEKNIKFVVGGMYEFGLSRYFTAMLAKEGDYPGDVTPSGYYFEGDLVRDSGILKEGMIHFIPPKVQKTKLTKL</sequence>
<dbReference type="PANTHER" id="PTHR48073:SF5">
    <property type="entry name" value="O-SUCCINYLBENZOATE SYNTHASE"/>
    <property type="match status" value="1"/>
</dbReference>
<dbReference type="EC" id="4.2.1.113" evidence="5 6"/>
<dbReference type="InterPro" id="IPR029017">
    <property type="entry name" value="Enolase-like_N"/>
</dbReference>
<proteinExistence type="predicted"/>
<keyword evidence="4 9" id="KW-0456">Lyase</keyword>
<dbReference type="Proteomes" id="UP000538955">
    <property type="component" value="Unassembled WGS sequence"/>
</dbReference>
<comment type="caution">
    <text evidence="9">The sequence shown here is derived from an EMBL/GenBank/DDBJ whole genome shotgun (WGS) entry which is preliminary data.</text>
</comment>
<dbReference type="Gene3D" id="3.20.20.120">
    <property type="entry name" value="Enolase-like C-terminal domain"/>
    <property type="match status" value="1"/>
</dbReference>
<keyword evidence="2" id="KW-0479">Metal-binding</keyword>
<dbReference type="AlphaFoldDB" id="A0A7X9WG37"/>
<dbReference type="InterPro" id="IPR036849">
    <property type="entry name" value="Enolase-like_C_sf"/>
</dbReference>
<dbReference type="SUPFAM" id="SSF51604">
    <property type="entry name" value="Enolase C-terminal domain-like"/>
    <property type="match status" value="1"/>
</dbReference>
<dbReference type="NCBIfam" id="TIGR01928">
    <property type="entry name" value="menC_lowGC_arch"/>
    <property type="match status" value="1"/>
</dbReference>
<organism evidence="9 11">
    <name type="scientific">Staphylococcus capitis</name>
    <dbReference type="NCBI Taxonomy" id="29388"/>
    <lineage>
        <taxon>Bacteria</taxon>
        <taxon>Bacillati</taxon>
        <taxon>Bacillota</taxon>
        <taxon>Bacilli</taxon>
        <taxon>Bacillales</taxon>
        <taxon>Staphylococcaceae</taxon>
        <taxon>Staphylococcus</taxon>
    </lineage>
</organism>
<dbReference type="GO" id="GO:0009234">
    <property type="term" value="P:menaquinone biosynthetic process"/>
    <property type="evidence" value="ECO:0007669"/>
    <property type="project" value="UniProtKB-UniRule"/>
</dbReference>
<dbReference type="SFLD" id="SFLDF00009">
    <property type="entry name" value="o-succinylbenzoate_synthase"/>
    <property type="match status" value="1"/>
</dbReference>
<dbReference type="RefSeq" id="WP_023350061.1">
    <property type="nucleotide sequence ID" value="NZ_CBCPJN010000001.1"/>
</dbReference>
<dbReference type="GO" id="GO:0043748">
    <property type="term" value="F:O-succinylbenzoate synthase activity"/>
    <property type="evidence" value="ECO:0007669"/>
    <property type="project" value="UniProtKB-EC"/>
</dbReference>
<dbReference type="Gene3D" id="3.30.390.10">
    <property type="entry name" value="Enolase-like, N-terminal domain"/>
    <property type="match status" value="1"/>
</dbReference>